<reference evidence="4" key="1">
    <citation type="submission" date="2022-03" db="EMBL/GenBank/DDBJ databases">
        <authorList>
            <person name="Martin H S."/>
        </authorList>
    </citation>
    <scope>NUCLEOTIDE SEQUENCE</scope>
</reference>
<feature type="region of interest" description="Disordered" evidence="1">
    <location>
        <begin position="1"/>
        <end position="22"/>
    </location>
</feature>
<feature type="compositionally biased region" description="Polar residues" evidence="1">
    <location>
        <begin position="515"/>
        <end position="528"/>
    </location>
</feature>
<gene>
    <name evidence="4" type="ORF">IPOD504_LOCUS14600</name>
</gene>
<organism evidence="4 5">
    <name type="scientific">Iphiclides podalirius</name>
    <name type="common">scarce swallowtail</name>
    <dbReference type="NCBI Taxonomy" id="110791"/>
    <lineage>
        <taxon>Eukaryota</taxon>
        <taxon>Metazoa</taxon>
        <taxon>Ecdysozoa</taxon>
        <taxon>Arthropoda</taxon>
        <taxon>Hexapoda</taxon>
        <taxon>Insecta</taxon>
        <taxon>Pterygota</taxon>
        <taxon>Neoptera</taxon>
        <taxon>Endopterygota</taxon>
        <taxon>Lepidoptera</taxon>
        <taxon>Glossata</taxon>
        <taxon>Ditrysia</taxon>
        <taxon>Papilionoidea</taxon>
        <taxon>Papilionidae</taxon>
        <taxon>Papilioninae</taxon>
        <taxon>Iphiclides</taxon>
    </lineage>
</organism>
<evidence type="ECO:0000259" key="2">
    <source>
        <dbReference type="PROSITE" id="PS50234"/>
    </source>
</evidence>
<feature type="domain" description="VIT" evidence="3">
    <location>
        <begin position="91"/>
        <end position="220"/>
    </location>
</feature>
<evidence type="ECO:0000313" key="4">
    <source>
        <dbReference type="EMBL" id="CAH2068897.1"/>
    </source>
</evidence>
<dbReference type="PROSITE" id="PS50234">
    <property type="entry name" value="VWFA"/>
    <property type="match status" value="1"/>
</dbReference>
<evidence type="ECO:0008006" key="6">
    <source>
        <dbReference type="Google" id="ProtNLM"/>
    </source>
</evidence>
<dbReference type="SMART" id="SM00327">
    <property type="entry name" value="VWA"/>
    <property type="match status" value="1"/>
</dbReference>
<evidence type="ECO:0000256" key="1">
    <source>
        <dbReference type="SAM" id="MobiDB-lite"/>
    </source>
</evidence>
<dbReference type="Pfam" id="PF13768">
    <property type="entry name" value="VWA_3"/>
    <property type="match status" value="1"/>
</dbReference>
<sequence>MSQKEVSVHKSRRGRGLNEFRSEPLRERTSAVQQVLFTFGLLLPNAERAGAEVIGAIILLSVNKRVHNEVMRAAHLVITKSDDAQPTFTEAATTQLTTEEPDPPIKMTEMDVRSEITMRYAHTAIVTRVQNPAKRSQEATFRVLLPETAFISGFVMTLDGKSYKAYVKGKEEAKNIYNQAVSQGYGAAHISAKARDSNIFTVSVNVEPRSAAVFNLTYEELLTRRNGVYNHAVNLHPGALVPKLTVVVHIKETQPISELRVPEVRTGNEVDATEEDAQNTNAVIERGAKDREATITFKPDLEEQKRLIQIYKEKSKERRVNSYGYDYEASPTPQDGILGQFVVQYDVDRTKGSDILVNDGYFVHFFAPTSLPPLSKHVVFVLDTSGSMSGRKMEQLIAAMLTILAKLNKGDVFNIVQFESSVQILDIKSFSESSPPVEREYGYYRENAFEMPALLPPVEATPENIAKAKLLVSGLRAGGGTNIATALDVAIALIQKGASVTNSTSATTTPKADGSQATSDSAANTEVAQESDKEKVHNGNAKNSESIDDKKEPIVIFLTDGEPTVGEGNPSRIIKIVAEKNYGTNKASIFSLAFGEDADRTFLRKLSLKNDGFMRHIYEASDASLQLRDFYRQISSPLLADVKFTYPPDQVKEGSLTKSKFRRFYAGSEAIVAGRIEENIAELTPHIYGICGVGLDDAGRKRYEVSTKTPVERGRDSYLPLERLWAYLTIQQLLDERHIADISDDDELSPAKKALKLALKVEKLINLISLSESSPPFATSQLSSPQQFFSSGLASNYPIPLSGLPSPLAVNGYVERFEDMLVESEDEIGMKIVKYPLRIDKFSARASYRARIAWHNSIAEPPSTTPILTTSLSPLKSYRLYDFPWTEPLLNSSSDCIALQINGTQLDLKLSKDAVAPSEATGDVECSTATDNSTGLCVYLTRCYAARNITVDTYSRTYCVVSNGYAGVCCPRSEVDKTP</sequence>
<dbReference type="SMART" id="SM00609">
    <property type="entry name" value="VIT"/>
    <property type="match status" value="1"/>
</dbReference>
<dbReference type="InterPro" id="IPR050934">
    <property type="entry name" value="ITIH"/>
</dbReference>
<name>A0ABN8IX31_9NEOP</name>
<dbReference type="Pfam" id="PF13519">
    <property type="entry name" value="VWA_2"/>
    <property type="match status" value="1"/>
</dbReference>
<dbReference type="SUPFAM" id="SSF53300">
    <property type="entry name" value="vWA-like"/>
    <property type="match status" value="1"/>
</dbReference>
<proteinExistence type="predicted"/>
<keyword evidence="5" id="KW-1185">Reference proteome</keyword>
<dbReference type="EMBL" id="OW152817">
    <property type="protein sequence ID" value="CAH2068897.1"/>
    <property type="molecule type" value="Genomic_DNA"/>
</dbReference>
<dbReference type="Gene3D" id="3.40.50.410">
    <property type="entry name" value="von Willebrand factor, type A domain"/>
    <property type="match status" value="1"/>
</dbReference>
<dbReference type="PROSITE" id="PS51468">
    <property type="entry name" value="VIT"/>
    <property type="match status" value="1"/>
</dbReference>
<evidence type="ECO:0000259" key="3">
    <source>
        <dbReference type="PROSITE" id="PS51468"/>
    </source>
</evidence>
<dbReference type="InterPro" id="IPR036465">
    <property type="entry name" value="vWFA_dom_sf"/>
</dbReference>
<dbReference type="InterPro" id="IPR002035">
    <property type="entry name" value="VWF_A"/>
</dbReference>
<accession>A0ABN8IX31</accession>
<dbReference type="InterPro" id="IPR013694">
    <property type="entry name" value="VIT"/>
</dbReference>
<dbReference type="PANTHER" id="PTHR10338:SF108">
    <property type="entry name" value="INTER-ALPHA-TRYPSIN INHIBITOR HEAVY CHAIN H4-LIKE PROTEIN"/>
    <property type="match status" value="1"/>
</dbReference>
<feature type="non-terminal residue" evidence="4">
    <location>
        <position position="1"/>
    </location>
</feature>
<protein>
    <recommendedName>
        <fullName evidence="6">Inter-alpha-trypsin inhibitor heavy chain H4-like</fullName>
    </recommendedName>
</protein>
<dbReference type="Proteomes" id="UP000837857">
    <property type="component" value="Chromosome 5"/>
</dbReference>
<evidence type="ECO:0000313" key="5">
    <source>
        <dbReference type="Proteomes" id="UP000837857"/>
    </source>
</evidence>
<dbReference type="Pfam" id="PF08487">
    <property type="entry name" value="VIT"/>
    <property type="match status" value="1"/>
</dbReference>
<feature type="domain" description="VWFA" evidence="2">
    <location>
        <begin position="377"/>
        <end position="634"/>
    </location>
</feature>
<dbReference type="PANTHER" id="PTHR10338">
    <property type="entry name" value="INTER-ALPHA-TRYPSIN INHIBITOR HEAVY CHAIN FAMILY MEMBER"/>
    <property type="match status" value="1"/>
</dbReference>
<feature type="region of interest" description="Disordered" evidence="1">
    <location>
        <begin position="502"/>
        <end position="546"/>
    </location>
</feature>
<feature type="compositionally biased region" description="Low complexity" evidence="1">
    <location>
        <begin position="502"/>
        <end position="512"/>
    </location>
</feature>